<dbReference type="PROSITE" id="PS51257">
    <property type="entry name" value="PROKAR_LIPOPROTEIN"/>
    <property type="match status" value="1"/>
</dbReference>
<dbReference type="PANTHER" id="PTHR46173:SF1">
    <property type="entry name" value="CCA TRNA NUCLEOTIDYLTRANSFERASE 1, MITOCHONDRIAL"/>
    <property type="match status" value="1"/>
</dbReference>
<gene>
    <name evidence="12" type="ORF">FTUN_7688</name>
</gene>
<dbReference type="GO" id="GO:0000049">
    <property type="term" value="F:tRNA binding"/>
    <property type="evidence" value="ECO:0007669"/>
    <property type="project" value="TreeGrafter"/>
</dbReference>
<dbReference type="Pfam" id="PF01966">
    <property type="entry name" value="HD"/>
    <property type="match status" value="1"/>
</dbReference>
<dbReference type="InterPro" id="IPR002646">
    <property type="entry name" value="PolA_pol_head_dom"/>
</dbReference>
<keyword evidence="6" id="KW-0547">Nucleotide-binding</keyword>
<keyword evidence="5" id="KW-0479">Metal-binding</keyword>
<dbReference type="Pfam" id="PF12627">
    <property type="entry name" value="PolyA_pol_RNAbd"/>
    <property type="match status" value="1"/>
</dbReference>
<dbReference type="CDD" id="cd00077">
    <property type="entry name" value="HDc"/>
    <property type="match status" value="1"/>
</dbReference>
<evidence type="ECO:0000256" key="7">
    <source>
        <dbReference type="ARBA" id="ARBA00022842"/>
    </source>
</evidence>
<keyword evidence="4 12" id="KW-0548">Nucleotidyltransferase</keyword>
<keyword evidence="8" id="KW-0694">RNA-binding</keyword>
<proteinExistence type="inferred from homology"/>
<dbReference type="EC" id="2.7.7.72" evidence="12"/>
<organism evidence="12 13">
    <name type="scientific">Frigoriglobus tundricola</name>
    <dbReference type="NCBI Taxonomy" id="2774151"/>
    <lineage>
        <taxon>Bacteria</taxon>
        <taxon>Pseudomonadati</taxon>
        <taxon>Planctomycetota</taxon>
        <taxon>Planctomycetia</taxon>
        <taxon>Gemmatales</taxon>
        <taxon>Gemmataceae</taxon>
        <taxon>Frigoriglobus</taxon>
    </lineage>
</organism>
<evidence type="ECO:0000313" key="13">
    <source>
        <dbReference type="Proteomes" id="UP000503447"/>
    </source>
</evidence>
<name>A0A6M5Z3M2_9BACT</name>
<evidence type="ECO:0000259" key="9">
    <source>
        <dbReference type="Pfam" id="PF01743"/>
    </source>
</evidence>
<dbReference type="InterPro" id="IPR043519">
    <property type="entry name" value="NT_sf"/>
</dbReference>
<dbReference type="KEGG" id="ftj:FTUN_7688"/>
<keyword evidence="13" id="KW-1185">Reference proteome</keyword>
<feature type="domain" description="HD" evidence="10">
    <location>
        <begin position="303"/>
        <end position="369"/>
    </location>
</feature>
<evidence type="ECO:0000259" key="11">
    <source>
        <dbReference type="Pfam" id="PF12627"/>
    </source>
</evidence>
<dbReference type="GO" id="GO:0004810">
    <property type="term" value="F:CCA tRNA nucleotidyltransferase activity"/>
    <property type="evidence" value="ECO:0007669"/>
    <property type="project" value="UniProtKB-EC"/>
</dbReference>
<dbReference type="Proteomes" id="UP000503447">
    <property type="component" value="Chromosome"/>
</dbReference>
<evidence type="ECO:0000256" key="2">
    <source>
        <dbReference type="ARBA" id="ARBA00022679"/>
    </source>
</evidence>
<evidence type="ECO:0000256" key="4">
    <source>
        <dbReference type="ARBA" id="ARBA00022695"/>
    </source>
</evidence>
<dbReference type="Gene3D" id="1.10.3090.10">
    <property type="entry name" value="cca-adding enzyme, domain 2"/>
    <property type="match status" value="1"/>
</dbReference>
<feature type="domain" description="Poly A polymerase head" evidence="9">
    <location>
        <begin position="24"/>
        <end position="147"/>
    </location>
</feature>
<dbReference type="EMBL" id="CP053452">
    <property type="protein sequence ID" value="QJX00064.1"/>
    <property type="molecule type" value="Genomic_DNA"/>
</dbReference>
<dbReference type="PANTHER" id="PTHR46173">
    <property type="entry name" value="CCA TRNA NUCLEOTIDYLTRANSFERASE 1, MITOCHONDRIAL"/>
    <property type="match status" value="1"/>
</dbReference>
<reference evidence="13" key="1">
    <citation type="submission" date="2020-05" db="EMBL/GenBank/DDBJ databases">
        <title>Frigoriglobus tundricola gen. nov., sp. nov., a psychrotolerant cellulolytic planctomycete of the family Gemmataceae with two divergent copies of 16S rRNA gene.</title>
        <authorList>
            <person name="Kulichevskaya I.S."/>
            <person name="Ivanova A.A."/>
            <person name="Naumoff D.G."/>
            <person name="Beletsky A.V."/>
            <person name="Rijpstra W.I.C."/>
            <person name="Sinninghe Damste J.S."/>
            <person name="Mardanov A.V."/>
            <person name="Ravin N.V."/>
            <person name="Dedysh S.N."/>
        </authorList>
    </citation>
    <scope>NUCLEOTIDE SEQUENCE [LARGE SCALE GENOMIC DNA]</scope>
    <source>
        <strain evidence="13">PL17</strain>
    </source>
</reference>
<keyword evidence="3" id="KW-0819">tRNA processing</keyword>
<evidence type="ECO:0000256" key="5">
    <source>
        <dbReference type="ARBA" id="ARBA00022723"/>
    </source>
</evidence>
<evidence type="ECO:0000256" key="6">
    <source>
        <dbReference type="ARBA" id="ARBA00022741"/>
    </source>
</evidence>
<dbReference type="SUPFAM" id="SSF81301">
    <property type="entry name" value="Nucleotidyltransferase"/>
    <property type="match status" value="1"/>
</dbReference>
<keyword evidence="2 8" id="KW-0808">Transferase</keyword>
<protein>
    <submittedName>
        <fullName evidence="12">CCA tRNA nucleotidyltransferase</fullName>
        <ecNumber evidence="12">2.7.7.72</ecNumber>
    </submittedName>
</protein>
<evidence type="ECO:0000313" key="12">
    <source>
        <dbReference type="EMBL" id="QJX00064.1"/>
    </source>
</evidence>
<dbReference type="GO" id="GO:0008033">
    <property type="term" value="P:tRNA processing"/>
    <property type="evidence" value="ECO:0007669"/>
    <property type="project" value="UniProtKB-KW"/>
</dbReference>
<evidence type="ECO:0000256" key="8">
    <source>
        <dbReference type="RuleBase" id="RU003953"/>
    </source>
</evidence>
<evidence type="ECO:0000256" key="3">
    <source>
        <dbReference type="ARBA" id="ARBA00022694"/>
    </source>
</evidence>
<dbReference type="Gene3D" id="3.30.460.10">
    <property type="entry name" value="Beta Polymerase, domain 2"/>
    <property type="match status" value="1"/>
</dbReference>
<comment type="cofactor">
    <cofactor evidence="1">
        <name>Mg(2+)</name>
        <dbReference type="ChEBI" id="CHEBI:18420"/>
    </cofactor>
</comment>
<comment type="similarity">
    <text evidence="8">Belongs to the tRNA nucleotidyltransferase/poly(A) polymerase family.</text>
</comment>
<evidence type="ECO:0000256" key="1">
    <source>
        <dbReference type="ARBA" id="ARBA00001946"/>
    </source>
</evidence>
<dbReference type="InterPro" id="IPR006674">
    <property type="entry name" value="HD_domain"/>
</dbReference>
<dbReference type="SUPFAM" id="SSF81891">
    <property type="entry name" value="Poly A polymerase C-terminal region-like"/>
    <property type="match status" value="1"/>
</dbReference>
<dbReference type="AlphaFoldDB" id="A0A6M5Z3M2"/>
<feature type="domain" description="tRNA nucleotidyltransferase/poly(A) polymerase RNA and SrmB- binding" evidence="11">
    <location>
        <begin position="176"/>
        <end position="233"/>
    </location>
</feature>
<dbReference type="InterPro" id="IPR003607">
    <property type="entry name" value="HD/PDEase_dom"/>
</dbReference>
<accession>A0A6M5Z3M2</accession>
<sequence>MTEREFALGVVRTLQNAGYTALWAGGCVRDELLGLAPQDYDVATSARPEQLRPLFRRRNEIGAHFGVVQVIGPRGDDGEWLTVEVATFRTDGAYIDGRRPDAVTFSTPEEDAKRRDFTVNGMFFDPVKNELIDYVGGRADLDAKVLRAIGDPVARFTEDKLRVLRAARMATRFALAIDPATHAAAERMAPEIRVVSAERIAEELRKLLVHPNRARGLRLLRELELIGPILPELVPTFTLPQGLPAAPTGTLWDHIVRVMECLGEARNAEPGTRSEGPEPTGFFGLPLRAPHSALHASSVSFPLAFAAVLHDVGKPRVFGRTADRYTFHGHERVGAEMTSRIADRLKLSNTETARLCWLVDKHQYLADAPTMRMSRLKPILVHPGIGELLALHRADARASGKSLEHVEFCERVLREMPPEELNPPPAVTGEHLIAVGLKPGPQFKRLLDAVREAQLEGRVRTKEEGLELVEELLREWAQEPPPAPEAPSE</sequence>
<dbReference type="GO" id="GO:0000166">
    <property type="term" value="F:nucleotide binding"/>
    <property type="evidence" value="ECO:0007669"/>
    <property type="project" value="UniProtKB-KW"/>
</dbReference>
<dbReference type="CDD" id="cd05398">
    <property type="entry name" value="NT_ClassII-CCAase"/>
    <property type="match status" value="1"/>
</dbReference>
<dbReference type="Pfam" id="PF01743">
    <property type="entry name" value="PolyA_pol"/>
    <property type="match status" value="1"/>
</dbReference>
<evidence type="ECO:0000259" key="10">
    <source>
        <dbReference type="Pfam" id="PF01966"/>
    </source>
</evidence>
<dbReference type="InterPro" id="IPR032828">
    <property type="entry name" value="PolyA_RNA-bd"/>
</dbReference>
<dbReference type="GO" id="GO:0046872">
    <property type="term" value="F:metal ion binding"/>
    <property type="evidence" value="ECO:0007669"/>
    <property type="project" value="UniProtKB-KW"/>
</dbReference>
<keyword evidence="7" id="KW-0460">Magnesium</keyword>
<dbReference type="InterPro" id="IPR050264">
    <property type="entry name" value="Bact_CCA-adding_enz_type3_sf"/>
</dbReference>